<dbReference type="Proteomes" id="UP000195455">
    <property type="component" value="Unassembled WGS sequence"/>
</dbReference>
<dbReference type="AlphaFoldDB" id="A0A1Y3TWL4"/>
<proteinExistence type="predicted"/>
<reference evidence="2" key="1">
    <citation type="submission" date="2017-04" db="EMBL/GenBank/DDBJ databases">
        <title>Function of individual gut microbiota members based on whole genome sequencing of pure cultures obtained from chicken caecum.</title>
        <authorList>
            <person name="Medvecky M."/>
            <person name="Cejkova D."/>
            <person name="Polansky O."/>
            <person name="Karasova D."/>
            <person name="Kubasova T."/>
            <person name="Cizek A."/>
            <person name="Rychlik I."/>
        </authorList>
    </citation>
    <scope>NUCLEOTIDE SEQUENCE [LARGE SCALE GENOMIC DNA]</scope>
    <source>
        <strain evidence="2">An75</strain>
    </source>
</reference>
<sequence length="222" mass="25483">MKIHMSENEKTYISRQISVYKTDKKLVEFIDKLKPAPAEYYAHIHSFGDKDESGVRQISCIGITLQNYTNGTGKNIKRVSANISPDEAEYIFNQLQNGVQEFNFQQEKIFGTPDENGRSHVTKLRIIRAVTGSDGKPRRYPWYLEIANGTGEKVKKDNGGIFMKANSYQEQNKEYINLNDMDFYKLMIRVSKYIKAWEATVAPHIITEGKQAIAQMQEEGRS</sequence>
<organism evidence="1 2">
    <name type="scientific">Anaerotignum lactatifermentans</name>
    <dbReference type="NCBI Taxonomy" id="160404"/>
    <lineage>
        <taxon>Bacteria</taxon>
        <taxon>Bacillati</taxon>
        <taxon>Bacillota</taxon>
        <taxon>Clostridia</taxon>
        <taxon>Lachnospirales</taxon>
        <taxon>Anaerotignaceae</taxon>
        <taxon>Anaerotignum</taxon>
    </lineage>
</organism>
<comment type="caution">
    <text evidence="1">The sequence shown here is derived from an EMBL/GenBank/DDBJ whole genome shotgun (WGS) entry which is preliminary data.</text>
</comment>
<name>A0A1Y3TWL4_9FIRM</name>
<dbReference type="EMBL" id="NFHM01000026">
    <property type="protein sequence ID" value="OUN40932.1"/>
    <property type="molecule type" value="Genomic_DNA"/>
</dbReference>
<evidence type="ECO:0000313" key="1">
    <source>
        <dbReference type="EMBL" id="OUN40932.1"/>
    </source>
</evidence>
<gene>
    <name evidence="1" type="ORF">B5G26_13330</name>
</gene>
<accession>A0A1Y3TWL4</accession>
<protein>
    <submittedName>
        <fullName evidence="1">Uncharacterized protein</fullName>
    </submittedName>
</protein>
<evidence type="ECO:0000313" key="2">
    <source>
        <dbReference type="Proteomes" id="UP000195455"/>
    </source>
</evidence>